<dbReference type="EMBL" id="CAJNNV010029045">
    <property type="protein sequence ID" value="CAE8626824.1"/>
    <property type="molecule type" value="Genomic_DNA"/>
</dbReference>
<keyword evidence="4" id="KW-0997">Cell inner membrane</keyword>
<evidence type="ECO:0000313" key="11">
    <source>
        <dbReference type="EMBL" id="CAE8626824.1"/>
    </source>
</evidence>
<feature type="transmembrane region" description="Helical" evidence="10">
    <location>
        <begin position="476"/>
        <end position="494"/>
    </location>
</feature>
<evidence type="ECO:0000256" key="6">
    <source>
        <dbReference type="ARBA" id="ARBA00022970"/>
    </source>
</evidence>
<evidence type="ECO:0000256" key="1">
    <source>
        <dbReference type="ARBA" id="ARBA00004429"/>
    </source>
</evidence>
<keyword evidence="8 10" id="KW-0472">Membrane</keyword>
<feature type="transmembrane region" description="Helical" evidence="10">
    <location>
        <begin position="293"/>
        <end position="315"/>
    </location>
</feature>
<evidence type="ECO:0000256" key="8">
    <source>
        <dbReference type="ARBA" id="ARBA00023136"/>
    </source>
</evidence>
<dbReference type="Pfam" id="PF03222">
    <property type="entry name" value="Trp_Tyr_perm"/>
    <property type="match status" value="1"/>
</dbReference>
<feature type="transmembrane region" description="Helical" evidence="10">
    <location>
        <begin position="368"/>
        <end position="392"/>
    </location>
</feature>
<feature type="transmembrane region" description="Helical" evidence="10">
    <location>
        <begin position="327"/>
        <end position="347"/>
    </location>
</feature>
<comment type="subcellular location">
    <subcellularLocation>
        <location evidence="1">Cell inner membrane</location>
        <topology evidence="1">Multi-pass membrane protein</topology>
    </subcellularLocation>
</comment>
<dbReference type="PANTHER" id="PTHR32195:SF26">
    <property type="entry name" value="TRYPTOPHAN OR TYROSINE TRANSPORTER PROTEIN"/>
    <property type="match status" value="1"/>
</dbReference>
<dbReference type="GO" id="GO:0005886">
    <property type="term" value="C:plasma membrane"/>
    <property type="evidence" value="ECO:0007669"/>
    <property type="project" value="UniProtKB-SubCell"/>
</dbReference>
<gene>
    <name evidence="11" type="ORF">PGLA1383_LOCUS43712</name>
</gene>
<dbReference type="GO" id="GO:0015173">
    <property type="term" value="F:aromatic amino acid transmembrane transporter activity"/>
    <property type="evidence" value="ECO:0007669"/>
    <property type="project" value="InterPro"/>
</dbReference>
<evidence type="ECO:0000256" key="7">
    <source>
        <dbReference type="ARBA" id="ARBA00022989"/>
    </source>
</evidence>
<evidence type="ECO:0000313" key="12">
    <source>
        <dbReference type="Proteomes" id="UP000654075"/>
    </source>
</evidence>
<organism evidence="11 12">
    <name type="scientific">Polarella glacialis</name>
    <name type="common">Dinoflagellate</name>
    <dbReference type="NCBI Taxonomy" id="89957"/>
    <lineage>
        <taxon>Eukaryota</taxon>
        <taxon>Sar</taxon>
        <taxon>Alveolata</taxon>
        <taxon>Dinophyceae</taxon>
        <taxon>Suessiales</taxon>
        <taxon>Suessiaceae</taxon>
        <taxon>Polarella</taxon>
    </lineage>
</organism>
<keyword evidence="12" id="KW-1185">Reference proteome</keyword>
<protein>
    <recommendedName>
        <fullName evidence="13">Tyrosine-specific transport protein</fullName>
    </recommendedName>
</protein>
<name>A0A813GK41_POLGL</name>
<dbReference type="GO" id="GO:0003333">
    <property type="term" value="P:amino acid transmembrane transport"/>
    <property type="evidence" value="ECO:0007669"/>
    <property type="project" value="InterPro"/>
</dbReference>
<sequence length="701" mass="72557">MSAWPAVPLVAGEAWPAASPAKRLPFSELRGSSSSSSSLRSKIRRSSSQPSGGVSLSADAALRSKQQHQQQRRQRRQQQQLAGLLVGCSALARKRLGSAALARRRLQLSAAAGEQLSGEPRGLRSGSLRGSLFLFQIPLTLPTVFPASLAGLLPKHSVVLAELAAESGGGFAAFDFEPRQKDSLGSALRLLSGGSVPGRFGAREMRQLPSGAVRVGLLKEDASVEQVAGAIALNARFDSNLSLSSNDCNTYARSVLELLLNQPSSPTGQRLYSTLDADVMDEGSQLVYKEPSLIGAIVLVAGTTVGAGILALPAVTQKVGFLPSSGALFLCWLYMATTGLLIAEVALADMASSGKQATSLQSMASRTIGPIGAFVSSASFVIVHFGLLVAYISKGGELLAEVFGGASAAAPGPVLFAAVFGGLVFATKGSDTLELLNNAFAAVVLVSFFLLVSLALPLVEPSRLFDVADWSSTSDIVPTLLLSLVYHNVVPTICAKLEGDRGKISLAIVVGSFLPFLMFLIWNGVILAAVPPGGSADPLDALRASQGSGLLGLGVLAFSLSAIVTSFIGFVIALTDFFADVLGDGSSSSDTGSARNLNRVRDFALTLLPPLALACYDPSLFFQAIDKAGAFGVSMLFGFLPAWMALMQRASELPVLVRSPGFLGGYERAPLAPGGVAVLVVVGGGALALVAENALELLTGG</sequence>
<keyword evidence="7 10" id="KW-1133">Transmembrane helix</keyword>
<dbReference type="InterPro" id="IPR013059">
    <property type="entry name" value="Trp_tyr_transpt"/>
</dbReference>
<evidence type="ECO:0008006" key="13">
    <source>
        <dbReference type="Google" id="ProtNLM"/>
    </source>
</evidence>
<evidence type="ECO:0000256" key="5">
    <source>
        <dbReference type="ARBA" id="ARBA00022692"/>
    </source>
</evidence>
<keyword evidence="6" id="KW-0029">Amino-acid transport</keyword>
<feature type="transmembrane region" description="Helical" evidence="10">
    <location>
        <begin position="506"/>
        <end position="530"/>
    </location>
</feature>
<evidence type="ECO:0000256" key="3">
    <source>
        <dbReference type="ARBA" id="ARBA00022475"/>
    </source>
</evidence>
<keyword evidence="2" id="KW-0813">Transport</keyword>
<proteinExistence type="predicted"/>
<feature type="transmembrane region" description="Helical" evidence="10">
    <location>
        <begin position="628"/>
        <end position="648"/>
    </location>
</feature>
<feature type="transmembrane region" description="Helical" evidence="10">
    <location>
        <begin position="669"/>
        <end position="691"/>
    </location>
</feature>
<comment type="caution">
    <text evidence="11">The sequence shown here is derived from an EMBL/GenBank/DDBJ whole genome shotgun (WGS) entry which is preliminary data.</text>
</comment>
<dbReference type="Proteomes" id="UP000654075">
    <property type="component" value="Unassembled WGS sequence"/>
</dbReference>
<feature type="transmembrane region" description="Helical" evidence="10">
    <location>
        <begin position="404"/>
        <end position="426"/>
    </location>
</feature>
<feature type="transmembrane region" description="Helical" evidence="10">
    <location>
        <begin position="550"/>
        <end position="582"/>
    </location>
</feature>
<dbReference type="PRINTS" id="PR00166">
    <property type="entry name" value="AROAAPRMEASE"/>
</dbReference>
<dbReference type="InterPro" id="IPR018227">
    <property type="entry name" value="Amino_acid_transport_2"/>
</dbReference>
<evidence type="ECO:0000256" key="9">
    <source>
        <dbReference type="SAM" id="MobiDB-lite"/>
    </source>
</evidence>
<dbReference type="PANTHER" id="PTHR32195">
    <property type="entry name" value="OS07G0662800 PROTEIN"/>
    <property type="match status" value="1"/>
</dbReference>
<accession>A0A813GK41</accession>
<reference evidence="11" key="1">
    <citation type="submission" date="2021-02" db="EMBL/GenBank/DDBJ databases">
        <authorList>
            <person name="Dougan E. K."/>
            <person name="Rhodes N."/>
            <person name="Thang M."/>
            <person name="Chan C."/>
        </authorList>
    </citation>
    <scope>NUCLEOTIDE SEQUENCE</scope>
</reference>
<evidence type="ECO:0000256" key="10">
    <source>
        <dbReference type="SAM" id="Phobius"/>
    </source>
</evidence>
<keyword evidence="3" id="KW-1003">Cell membrane</keyword>
<dbReference type="Gene3D" id="1.20.1740.10">
    <property type="entry name" value="Amino acid/polyamine transporter I"/>
    <property type="match status" value="1"/>
</dbReference>
<keyword evidence="5 10" id="KW-0812">Transmembrane</keyword>
<feature type="region of interest" description="Disordered" evidence="9">
    <location>
        <begin position="21"/>
        <end position="78"/>
    </location>
</feature>
<evidence type="ECO:0000256" key="2">
    <source>
        <dbReference type="ARBA" id="ARBA00022448"/>
    </source>
</evidence>
<dbReference type="OrthoDB" id="204942at2759"/>
<feature type="compositionally biased region" description="Low complexity" evidence="9">
    <location>
        <begin position="27"/>
        <end position="57"/>
    </location>
</feature>
<feature type="transmembrane region" description="Helical" evidence="10">
    <location>
        <begin position="438"/>
        <end position="456"/>
    </location>
</feature>
<dbReference type="AlphaFoldDB" id="A0A813GK41"/>
<evidence type="ECO:0000256" key="4">
    <source>
        <dbReference type="ARBA" id="ARBA00022519"/>
    </source>
</evidence>